<dbReference type="Gene3D" id="3.40.50.1000">
    <property type="entry name" value="HAD superfamily/HAD-like"/>
    <property type="match status" value="1"/>
</dbReference>
<name>A0A381R740_9ZZZZ</name>
<dbReference type="InterPro" id="IPR023214">
    <property type="entry name" value="HAD_sf"/>
</dbReference>
<dbReference type="InterPro" id="IPR041492">
    <property type="entry name" value="HAD_2"/>
</dbReference>
<dbReference type="EMBL" id="UINC01001690">
    <property type="protein sequence ID" value="SUZ86599.1"/>
    <property type="molecule type" value="Genomic_DNA"/>
</dbReference>
<dbReference type="SUPFAM" id="SSF56784">
    <property type="entry name" value="HAD-like"/>
    <property type="match status" value="1"/>
</dbReference>
<organism evidence="5">
    <name type="scientific">marine metagenome</name>
    <dbReference type="NCBI Taxonomy" id="408172"/>
    <lineage>
        <taxon>unclassified sequences</taxon>
        <taxon>metagenomes</taxon>
        <taxon>ecological metagenomes</taxon>
    </lineage>
</organism>
<proteinExistence type="predicted"/>
<evidence type="ECO:0000256" key="3">
    <source>
        <dbReference type="ARBA" id="ARBA00022842"/>
    </source>
</evidence>
<dbReference type="GO" id="GO:0005829">
    <property type="term" value="C:cytosol"/>
    <property type="evidence" value="ECO:0007669"/>
    <property type="project" value="TreeGrafter"/>
</dbReference>
<dbReference type="Pfam" id="PF13419">
    <property type="entry name" value="HAD_2"/>
    <property type="match status" value="1"/>
</dbReference>
<keyword evidence="1" id="KW-0479">Metal-binding</keyword>
<dbReference type="PANTHER" id="PTHR43434:SF23">
    <property type="entry name" value="PHOSPHOGLYCOLATE PHOSPHATASE"/>
    <property type="match status" value="1"/>
</dbReference>
<keyword evidence="3" id="KW-0460">Magnesium</keyword>
<evidence type="ECO:0000313" key="5">
    <source>
        <dbReference type="EMBL" id="SUZ86599.1"/>
    </source>
</evidence>
<dbReference type="NCBIfam" id="TIGR01549">
    <property type="entry name" value="HAD-SF-IA-v1"/>
    <property type="match status" value="1"/>
</dbReference>
<dbReference type="AlphaFoldDB" id="A0A381R740"/>
<gene>
    <name evidence="5" type="ORF">METZ01_LOCUS39453</name>
</gene>
<evidence type="ECO:0000256" key="4">
    <source>
        <dbReference type="ARBA" id="ARBA00023277"/>
    </source>
</evidence>
<reference evidence="5" key="1">
    <citation type="submission" date="2018-05" db="EMBL/GenBank/DDBJ databases">
        <authorList>
            <person name="Lanie J.A."/>
            <person name="Ng W.-L."/>
            <person name="Kazmierczak K.M."/>
            <person name="Andrzejewski T.M."/>
            <person name="Davidsen T.M."/>
            <person name="Wayne K.J."/>
            <person name="Tettelin H."/>
            <person name="Glass J.I."/>
            <person name="Rusch D."/>
            <person name="Podicherti R."/>
            <person name="Tsui H.-C.T."/>
            <person name="Winkler M.E."/>
        </authorList>
    </citation>
    <scope>NUCLEOTIDE SEQUENCE</scope>
</reference>
<dbReference type="GO" id="GO:0008967">
    <property type="term" value="F:phosphoglycolate phosphatase activity"/>
    <property type="evidence" value="ECO:0007669"/>
    <property type="project" value="TreeGrafter"/>
</dbReference>
<sequence>MDGTLLDTAKDFFIAVNELRSNYQLEPCEFNEVRSRVSEGAISLARYALSLDSDHEDKIEFHRQELLKIYDSCCLNETTPFEGVTELLNQINLAGLKWGIVTNKPKDFADKIVNHFFSSLEPSCLICPEHVGERKPSPKGLLKSCELVGSEPSTSIYIGDHSIDIEAGKRANIRTVAAAYGYIPIGQSCSDWNADFIAETPSQIKDFIPNL</sequence>
<dbReference type="GO" id="GO:0046872">
    <property type="term" value="F:metal ion binding"/>
    <property type="evidence" value="ECO:0007669"/>
    <property type="project" value="UniProtKB-KW"/>
</dbReference>
<evidence type="ECO:0008006" key="6">
    <source>
        <dbReference type="Google" id="ProtNLM"/>
    </source>
</evidence>
<accession>A0A381R740</accession>
<keyword evidence="2" id="KW-0378">Hydrolase</keyword>
<protein>
    <recommendedName>
        <fullName evidence="6">Phosphoglycolate phosphatase</fullName>
    </recommendedName>
</protein>
<keyword evidence="4" id="KW-0119">Carbohydrate metabolism</keyword>
<evidence type="ECO:0000256" key="2">
    <source>
        <dbReference type="ARBA" id="ARBA00022801"/>
    </source>
</evidence>
<dbReference type="Gene3D" id="1.10.150.240">
    <property type="entry name" value="Putative phosphatase, domain 2"/>
    <property type="match status" value="1"/>
</dbReference>
<evidence type="ECO:0000256" key="1">
    <source>
        <dbReference type="ARBA" id="ARBA00022723"/>
    </source>
</evidence>
<dbReference type="PANTHER" id="PTHR43434">
    <property type="entry name" value="PHOSPHOGLYCOLATE PHOSPHATASE"/>
    <property type="match status" value="1"/>
</dbReference>
<dbReference type="InterPro" id="IPR006439">
    <property type="entry name" value="HAD-SF_hydro_IA"/>
</dbReference>
<dbReference type="InterPro" id="IPR023198">
    <property type="entry name" value="PGP-like_dom2"/>
</dbReference>
<dbReference type="InterPro" id="IPR036412">
    <property type="entry name" value="HAD-like_sf"/>
</dbReference>
<dbReference type="InterPro" id="IPR050155">
    <property type="entry name" value="HAD-like_hydrolase_sf"/>
</dbReference>
<dbReference type="GO" id="GO:0006281">
    <property type="term" value="P:DNA repair"/>
    <property type="evidence" value="ECO:0007669"/>
    <property type="project" value="TreeGrafter"/>
</dbReference>